<dbReference type="InterPro" id="IPR013103">
    <property type="entry name" value="RVT_2"/>
</dbReference>
<sequence length="81" mass="9547">MFTKHVDNEKQKSILIVYVNDIIVIGDNLHEIEELKKCLKVEFEVKNIGILQFFLGRKVTKGRRGIFISQRKYTLNLLKEI</sequence>
<name>A0A2P2NYL3_RHIMU</name>
<dbReference type="AlphaFoldDB" id="A0A2P2NYL3"/>
<dbReference type="SUPFAM" id="SSF56672">
    <property type="entry name" value="DNA/RNA polymerases"/>
    <property type="match status" value="1"/>
</dbReference>
<dbReference type="EMBL" id="GGEC01066997">
    <property type="protein sequence ID" value="MBX47481.1"/>
    <property type="molecule type" value="Transcribed_RNA"/>
</dbReference>
<reference evidence="2" key="1">
    <citation type="submission" date="2018-02" db="EMBL/GenBank/DDBJ databases">
        <title>Rhizophora mucronata_Transcriptome.</title>
        <authorList>
            <person name="Meera S.P."/>
            <person name="Sreeshan A."/>
            <person name="Augustine A."/>
        </authorList>
    </citation>
    <scope>NUCLEOTIDE SEQUENCE</scope>
    <source>
        <tissue evidence="2">Leaf</tissue>
    </source>
</reference>
<protein>
    <recommendedName>
        <fullName evidence="1">Reverse transcriptase Ty1/copia-type domain-containing protein</fullName>
    </recommendedName>
</protein>
<evidence type="ECO:0000313" key="2">
    <source>
        <dbReference type="EMBL" id="MBX47481.1"/>
    </source>
</evidence>
<dbReference type="InterPro" id="IPR043502">
    <property type="entry name" value="DNA/RNA_pol_sf"/>
</dbReference>
<organism evidence="2">
    <name type="scientific">Rhizophora mucronata</name>
    <name type="common">Asiatic mangrove</name>
    <dbReference type="NCBI Taxonomy" id="61149"/>
    <lineage>
        <taxon>Eukaryota</taxon>
        <taxon>Viridiplantae</taxon>
        <taxon>Streptophyta</taxon>
        <taxon>Embryophyta</taxon>
        <taxon>Tracheophyta</taxon>
        <taxon>Spermatophyta</taxon>
        <taxon>Magnoliopsida</taxon>
        <taxon>eudicotyledons</taxon>
        <taxon>Gunneridae</taxon>
        <taxon>Pentapetalae</taxon>
        <taxon>rosids</taxon>
        <taxon>fabids</taxon>
        <taxon>Malpighiales</taxon>
        <taxon>Rhizophoraceae</taxon>
        <taxon>Rhizophora</taxon>
    </lineage>
</organism>
<dbReference type="Pfam" id="PF07727">
    <property type="entry name" value="RVT_2"/>
    <property type="match status" value="1"/>
</dbReference>
<accession>A0A2P2NYL3</accession>
<proteinExistence type="predicted"/>
<feature type="domain" description="Reverse transcriptase Ty1/copia-type" evidence="1">
    <location>
        <begin position="10"/>
        <end position="80"/>
    </location>
</feature>
<evidence type="ECO:0000259" key="1">
    <source>
        <dbReference type="Pfam" id="PF07727"/>
    </source>
</evidence>